<dbReference type="PROSITE" id="PS50989">
    <property type="entry name" value="COA_CT_CTER"/>
    <property type="match status" value="1"/>
</dbReference>
<evidence type="ECO:0000259" key="3">
    <source>
        <dbReference type="PROSITE" id="PS50989"/>
    </source>
</evidence>
<dbReference type="FunFam" id="3.90.226.10:FF:000016">
    <property type="entry name" value="Propionyl-CoA carboxylase, beta subunit"/>
    <property type="match status" value="1"/>
</dbReference>
<dbReference type="InterPro" id="IPR011763">
    <property type="entry name" value="COA_CT_C"/>
</dbReference>
<dbReference type="InterPro" id="IPR000438">
    <property type="entry name" value="Acetyl_CoA_COase_Trfase_b_su"/>
</dbReference>
<sequence length="529" mass="58972">MSSAKKSHWGRWIVTDIYKKINSLYDRRREAELGGGDKRIQKQHDKGKLTARERIDLLVDPGSFIELNPFIEHRSTDFGLENTKYPGDGVVTGYGKVNGRQIFLFSQDFTVFGGALGEMHAEKIVKAMDLAVKNGAPFIGLNDSGGARIQEGVVSLDGYGHVFYRNAIYSGVIPQISVIMGPCAGGAVYSPAITDFVFMVDRTSQMFITGPKVIETVTGESISSEDLGGSKVHNNISGNAHFRAKNENEILEMVRRLLEYLPQNNQEKPCIKEWQSKEDLRPDLTDLVPFDAVRPYDVRTVIKEIMDEQSFFEVQKEFAKNIVIGFARIRGEVVGLVCNQPKVMAGSLDINSSDKAARFIRLCDSFNIPLITFEDVTGFFPGIKQEHGGIIRHGAKILYAYSEATVPKITVILRKAYGGAYVALNSKAIGADLVYAWPNAEIGVMGPHGAANIIFARDIQNSETPEETRAHKIEEYREKFSNPYIAAARGMVDDVIDPRETRIKIIQALEMLRNKQEERPKKKHGNIPL</sequence>
<dbReference type="GO" id="GO:0004658">
    <property type="term" value="F:propionyl-CoA carboxylase activity"/>
    <property type="evidence" value="ECO:0007669"/>
    <property type="project" value="UniProtKB-ARBA"/>
</dbReference>
<dbReference type="PANTHER" id="PTHR43842">
    <property type="entry name" value="PROPIONYL-COA CARBOXYLASE BETA CHAIN"/>
    <property type="match status" value="1"/>
</dbReference>
<dbReference type="InterPro" id="IPR051047">
    <property type="entry name" value="AccD/PCCB"/>
</dbReference>
<evidence type="ECO:0000313" key="4">
    <source>
        <dbReference type="EMBL" id="SQI56394.1"/>
    </source>
</evidence>
<dbReference type="Proteomes" id="UP000249134">
    <property type="component" value="Chromosome 1"/>
</dbReference>
<dbReference type="InterPro" id="IPR029045">
    <property type="entry name" value="ClpP/crotonase-like_dom_sf"/>
</dbReference>
<dbReference type="Pfam" id="PF01039">
    <property type="entry name" value="Carboxyl_trans"/>
    <property type="match status" value="1"/>
</dbReference>
<evidence type="ECO:0000256" key="1">
    <source>
        <dbReference type="ARBA" id="ARBA00006102"/>
    </source>
</evidence>
<keyword evidence="4" id="KW-0808">Transferase</keyword>
<dbReference type="InterPro" id="IPR011762">
    <property type="entry name" value="COA_CT_N"/>
</dbReference>
<dbReference type="EC" id="2.1.3.1" evidence="4"/>
<dbReference type="FunFam" id="3.90.226.10:FF:000017">
    <property type="entry name" value="Propionyl-CoA carboxylase subunit beta 5"/>
    <property type="match status" value="1"/>
</dbReference>
<dbReference type="PRINTS" id="PR01070">
    <property type="entry name" value="ACCCTRFRASEB"/>
</dbReference>
<dbReference type="STRING" id="1348624.GCA_001591545_00865"/>
<gene>
    <name evidence="4" type="ORF">NCTC4824_01788</name>
</gene>
<keyword evidence="5" id="KW-1185">Reference proteome</keyword>
<accession>A0A2X4Z6Y8</accession>
<feature type="domain" description="CoA carboxyltransferase N-terminal" evidence="2">
    <location>
        <begin position="17"/>
        <end position="273"/>
    </location>
</feature>
<dbReference type="KEGG" id="blen:NCTC4824_01788"/>
<dbReference type="GO" id="GO:0047154">
    <property type="term" value="F:methylmalonyl-CoA carboxytransferase activity"/>
    <property type="evidence" value="ECO:0007669"/>
    <property type="project" value="UniProtKB-EC"/>
</dbReference>
<protein>
    <submittedName>
        <fullName evidence="4">Carboxyl transferase</fullName>
        <ecNumber evidence="4">2.1.3.1</ecNumber>
    </submittedName>
</protein>
<dbReference type="PROSITE" id="PS50980">
    <property type="entry name" value="COA_CT_NTER"/>
    <property type="match status" value="1"/>
</dbReference>
<evidence type="ECO:0000313" key="5">
    <source>
        <dbReference type="Proteomes" id="UP000249134"/>
    </source>
</evidence>
<dbReference type="GO" id="GO:0003989">
    <property type="term" value="F:acetyl-CoA carboxylase activity"/>
    <property type="evidence" value="ECO:0007669"/>
    <property type="project" value="InterPro"/>
</dbReference>
<dbReference type="PANTHER" id="PTHR43842:SF2">
    <property type="entry name" value="PROPIONYL-COA CARBOXYLASE BETA CHAIN, MITOCHONDRIAL"/>
    <property type="match status" value="1"/>
</dbReference>
<evidence type="ECO:0000259" key="2">
    <source>
        <dbReference type="PROSITE" id="PS50980"/>
    </source>
</evidence>
<reference evidence="4 5" key="1">
    <citation type="submission" date="2018-06" db="EMBL/GenBank/DDBJ databases">
        <authorList>
            <consortium name="Pathogen Informatics"/>
            <person name="Doyle S."/>
        </authorList>
    </citation>
    <scope>NUCLEOTIDE SEQUENCE [LARGE SCALE GENOMIC DNA]</scope>
    <source>
        <strain evidence="4 5">NCTC4824</strain>
    </source>
</reference>
<dbReference type="AlphaFoldDB" id="A0A2X4Z6Y8"/>
<dbReference type="EMBL" id="LS483476">
    <property type="protein sequence ID" value="SQI56394.1"/>
    <property type="molecule type" value="Genomic_DNA"/>
</dbReference>
<dbReference type="GO" id="GO:0015977">
    <property type="term" value="P:carbon fixation"/>
    <property type="evidence" value="ECO:0007669"/>
    <property type="project" value="UniProtKB-ARBA"/>
</dbReference>
<dbReference type="SUPFAM" id="SSF52096">
    <property type="entry name" value="ClpP/crotonase"/>
    <property type="match status" value="2"/>
</dbReference>
<comment type="similarity">
    <text evidence="1">Belongs to the AccD/PCCB family.</text>
</comment>
<proteinExistence type="inferred from homology"/>
<dbReference type="Gene3D" id="3.90.226.10">
    <property type="entry name" value="2-enoyl-CoA Hydratase, Chain A, domain 1"/>
    <property type="match status" value="2"/>
</dbReference>
<name>A0A2X4Z6Y8_LEDLE</name>
<dbReference type="InterPro" id="IPR034733">
    <property type="entry name" value="AcCoA_carboxyl_beta"/>
</dbReference>
<feature type="domain" description="CoA carboxyltransferase C-terminal" evidence="3">
    <location>
        <begin position="276"/>
        <end position="522"/>
    </location>
</feature>
<dbReference type="GO" id="GO:0006633">
    <property type="term" value="P:fatty acid biosynthetic process"/>
    <property type="evidence" value="ECO:0007669"/>
    <property type="project" value="InterPro"/>
</dbReference>
<organism evidence="4 5">
    <name type="scientific">Lederbergia lenta</name>
    <name type="common">Bacillus lentus</name>
    <dbReference type="NCBI Taxonomy" id="1467"/>
    <lineage>
        <taxon>Bacteria</taxon>
        <taxon>Bacillati</taxon>
        <taxon>Bacillota</taxon>
        <taxon>Bacilli</taxon>
        <taxon>Bacillales</taxon>
        <taxon>Bacillaceae</taxon>
        <taxon>Lederbergia</taxon>
    </lineage>
</organism>
<dbReference type="GO" id="GO:0009317">
    <property type="term" value="C:acetyl-CoA carboxylase complex"/>
    <property type="evidence" value="ECO:0007669"/>
    <property type="project" value="InterPro"/>
</dbReference>